<keyword evidence="3" id="KW-0158">Chromosome</keyword>
<evidence type="ECO:0000256" key="5">
    <source>
        <dbReference type="ARBA" id="ARBA00023242"/>
    </source>
</evidence>
<dbReference type="OrthoDB" id="5399929at2759"/>
<dbReference type="InterPro" id="IPR022031">
    <property type="entry name" value="Rif1_N"/>
</dbReference>
<evidence type="ECO:0000256" key="6">
    <source>
        <dbReference type="ARBA" id="ARBA00023306"/>
    </source>
</evidence>
<name>Q4S9S9_TETNG</name>
<dbReference type="EMBL" id="CAAE01014695">
    <property type="protein sequence ID" value="CAG02603.1"/>
    <property type="molecule type" value="Genomic_DNA"/>
</dbReference>
<dbReference type="SUPFAM" id="SSF48371">
    <property type="entry name" value="ARM repeat"/>
    <property type="match status" value="1"/>
</dbReference>
<dbReference type="GO" id="GO:0005634">
    <property type="term" value="C:nucleus"/>
    <property type="evidence" value="ECO:0007669"/>
    <property type="project" value="UniProtKB-SubCell"/>
</dbReference>
<keyword evidence="4" id="KW-0779">Telomere</keyword>
<protein>
    <submittedName>
        <fullName evidence="8">(spotted green pufferfish) hypothetical protein</fullName>
    </submittedName>
</protein>
<organism evidence="8">
    <name type="scientific">Tetraodon nigroviridis</name>
    <name type="common">Spotted green pufferfish</name>
    <name type="synonym">Chelonodon nigroviridis</name>
    <dbReference type="NCBI Taxonomy" id="99883"/>
    <lineage>
        <taxon>Eukaryota</taxon>
        <taxon>Metazoa</taxon>
        <taxon>Chordata</taxon>
        <taxon>Craniata</taxon>
        <taxon>Vertebrata</taxon>
        <taxon>Euteleostomi</taxon>
        <taxon>Actinopterygii</taxon>
        <taxon>Neopterygii</taxon>
        <taxon>Teleostei</taxon>
        <taxon>Neoteleostei</taxon>
        <taxon>Acanthomorphata</taxon>
        <taxon>Eupercaria</taxon>
        <taxon>Tetraodontiformes</taxon>
        <taxon>Tetradontoidea</taxon>
        <taxon>Tetraodontidae</taxon>
        <taxon>Tetraodon</taxon>
    </lineage>
</organism>
<dbReference type="InterPro" id="IPR016024">
    <property type="entry name" value="ARM-type_fold"/>
</dbReference>
<dbReference type="Pfam" id="PF12231">
    <property type="entry name" value="Rif1_N"/>
    <property type="match status" value="1"/>
</dbReference>
<feature type="domain" description="Telomere-associated protein Rif1 N-terminal" evidence="7">
    <location>
        <begin position="24"/>
        <end position="100"/>
    </location>
</feature>
<accession>Q4S9S9</accession>
<evidence type="ECO:0000313" key="8">
    <source>
        <dbReference type="EMBL" id="CAG02603.1"/>
    </source>
</evidence>
<keyword evidence="6" id="KW-0131">Cell cycle</keyword>
<evidence type="ECO:0000259" key="7">
    <source>
        <dbReference type="Pfam" id="PF12231"/>
    </source>
</evidence>
<evidence type="ECO:0000256" key="4">
    <source>
        <dbReference type="ARBA" id="ARBA00022895"/>
    </source>
</evidence>
<reference evidence="8" key="2">
    <citation type="submission" date="2004-02" db="EMBL/GenBank/DDBJ databases">
        <authorList>
            <consortium name="Genoscope"/>
            <consortium name="Whitehead Institute Centre for Genome Research"/>
        </authorList>
    </citation>
    <scope>NUCLEOTIDE SEQUENCE</scope>
</reference>
<sequence length="788" mass="86211">MGAAAVRWVKFVIPLVVHSASKKLIPELQKLFLSKNETNVLKLWPLFVKLLGKLLHKGGPFINSLLHLEELGFRSSSPAIKKIAFIAWKSLIDNFALNPRTEALMLTKVEVWWYLVVQLGSSLSSYFDQVSVPLLQCTIRSESSLVLNTPSKPASQNGTIVAGTPGFNSSANTSRMSLNSSVQISPTFPTIQILGLEMLLHYFLGPEVTATAAKNKLTLSLEPLRHPLLSSPGSFSKHAAVLISNVRDGFINVGKDAPEPLLTVLWMTVVRFVNSSIESGGSKKDRHGCELLTLMLQALQSIAASEALPADRVLILFEATVKGVPARVLGSASYQVGKMDVLNGTPALFLILLLCNSNIEAYVEDERFCQCLQTLVGCGLSGPTSPLAFAEAVLGAIGSSAASSLNKEQLWRMWNTVVNPLTDTLTQSNEVNQGDALEHNFSAMHAALMFPVTHLQGPGLPQATQKAMLSSWSRLYKVFACCSALVATAEENICCEELCTKMNAVIDKEALLVSDIASILQVMVECVDFSPYTPQFQQKLNSPHTPVNWMKKKNKVLGNLSTFQTLLIQCLQVYLEDPNTSSDATGMALISILSALFTNLALANTVKEVLTSLAHPLTQLYKHTASETPTFTSQLLGKLEKLLGDVLGCLQTRTAVAYDDELLALLSPLLCVLFLHRSKHLRSSVTSFWNSTFANSVSLTYPNEIRPVLSQVKQKTPIILPGFEVLGVPDELSGQSLTKLDFGSPKPPRRQDLEEEASIDFVFIPPETKERVLTEHQKEVKRTKRSDS</sequence>
<evidence type="ECO:0000256" key="1">
    <source>
        <dbReference type="ARBA" id="ARBA00004123"/>
    </source>
</evidence>
<reference evidence="8" key="1">
    <citation type="journal article" date="2004" name="Nature">
        <title>Genome duplication in the teleost fish Tetraodon nigroviridis reveals the early vertebrate proto-karyotype.</title>
        <authorList>
            <person name="Jaillon O."/>
            <person name="Aury J.-M."/>
            <person name="Brunet F."/>
            <person name="Petit J.-L."/>
            <person name="Stange-Thomann N."/>
            <person name="Mauceli E."/>
            <person name="Bouneau L."/>
            <person name="Fischer C."/>
            <person name="Ozouf-Costaz C."/>
            <person name="Bernot A."/>
            <person name="Nicaud S."/>
            <person name="Jaffe D."/>
            <person name="Fisher S."/>
            <person name="Lutfalla G."/>
            <person name="Dossat C."/>
            <person name="Segurens B."/>
            <person name="Dasilva C."/>
            <person name="Salanoubat M."/>
            <person name="Levy M."/>
            <person name="Boudet N."/>
            <person name="Castellano S."/>
            <person name="Anthouard V."/>
            <person name="Jubin C."/>
            <person name="Castelli V."/>
            <person name="Katinka M."/>
            <person name="Vacherie B."/>
            <person name="Biemont C."/>
            <person name="Skalli Z."/>
            <person name="Cattolico L."/>
            <person name="Poulain J."/>
            <person name="De Berardinis V."/>
            <person name="Cruaud C."/>
            <person name="Duprat S."/>
            <person name="Brottier P."/>
            <person name="Coutanceau J.-P."/>
            <person name="Gouzy J."/>
            <person name="Parra G."/>
            <person name="Lardier G."/>
            <person name="Chapple C."/>
            <person name="McKernan K.J."/>
            <person name="McEwan P."/>
            <person name="Bosak S."/>
            <person name="Kellis M."/>
            <person name="Volff J.-N."/>
            <person name="Guigo R."/>
            <person name="Zody M.C."/>
            <person name="Mesirov J."/>
            <person name="Lindblad-Toh K."/>
            <person name="Birren B."/>
            <person name="Nusbaum C."/>
            <person name="Kahn D."/>
            <person name="Robinson-Rechavi M."/>
            <person name="Laudet V."/>
            <person name="Schachter V."/>
            <person name="Quetier F."/>
            <person name="Saurin W."/>
            <person name="Scarpelli C."/>
            <person name="Wincker P."/>
            <person name="Lander E.S."/>
            <person name="Weissenbach J."/>
            <person name="Roest Crollius H."/>
        </authorList>
    </citation>
    <scope>NUCLEOTIDE SEQUENCE [LARGE SCALE GENOMIC DNA]</scope>
</reference>
<keyword evidence="5" id="KW-0539">Nucleus</keyword>
<dbReference type="KEGG" id="tng:GSTEN00021754G001"/>
<dbReference type="AlphaFoldDB" id="Q4S9S9"/>
<comment type="caution">
    <text evidence="8">The sequence shown here is derived from an EMBL/GenBank/DDBJ whole genome shotgun (WGS) entry which is preliminary data.</text>
</comment>
<dbReference type="GO" id="GO:0000723">
    <property type="term" value="P:telomere maintenance"/>
    <property type="evidence" value="ECO:0007669"/>
    <property type="project" value="TreeGrafter"/>
</dbReference>
<evidence type="ECO:0000256" key="3">
    <source>
        <dbReference type="ARBA" id="ARBA00022454"/>
    </source>
</evidence>
<dbReference type="GO" id="GO:0140445">
    <property type="term" value="C:chromosome, telomeric repeat region"/>
    <property type="evidence" value="ECO:0007669"/>
    <property type="project" value="TreeGrafter"/>
</dbReference>
<dbReference type="PANTHER" id="PTHR22928">
    <property type="entry name" value="TELOMERE-ASSOCIATED PROTEIN RIF1"/>
    <property type="match status" value="1"/>
</dbReference>
<evidence type="ECO:0000256" key="2">
    <source>
        <dbReference type="ARBA" id="ARBA00004574"/>
    </source>
</evidence>
<dbReference type="PANTHER" id="PTHR22928:SF3">
    <property type="entry name" value="TELOMERE-ASSOCIATED PROTEIN RIF1"/>
    <property type="match status" value="1"/>
</dbReference>
<proteinExistence type="predicted"/>
<gene>
    <name evidence="8" type="ORF">GSTENG00021754001</name>
</gene>
<comment type="subcellular location">
    <subcellularLocation>
        <location evidence="2">Chromosome</location>
        <location evidence="2">Telomere</location>
    </subcellularLocation>
    <subcellularLocation>
        <location evidence="1">Nucleus</location>
    </subcellularLocation>
</comment>